<dbReference type="Pfam" id="PF13578">
    <property type="entry name" value="Methyltransf_24"/>
    <property type="match status" value="1"/>
</dbReference>
<comment type="caution">
    <text evidence="1">The sequence shown here is derived from an EMBL/GenBank/DDBJ whole genome shotgun (WGS) entry which is preliminary data.</text>
</comment>
<accession>A0A0M2UYM0</accession>
<sequence>MLMERLITDNPQFHSYKGTFTSWAINPNTLNFLYSMLTPGMSTLETGCGQTTVVFSIARTKHICITPDQGEAERVDQYCTKLGLEKNITFVIDSSDAALPQDGLIPSELDHVFIDGAHRFPIAIIDWYYTVRKLKLGGIVSVDDFKIPSVKILYDFLCTEEEWELIRVMHNTAFFKKLREPMNINDWSGQKINLSYQTSARGFGKKGFIRKLILPQFERILKGKNHG</sequence>
<dbReference type="Proteomes" id="UP000034954">
    <property type="component" value="Unassembled WGS sequence"/>
</dbReference>
<evidence type="ECO:0000313" key="1">
    <source>
        <dbReference type="EMBL" id="KKO20685.1"/>
    </source>
</evidence>
<dbReference type="EMBL" id="LAQJ01000082">
    <property type="protein sequence ID" value="KKO20685.1"/>
    <property type="molecule type" value="Genomic_DNA"/>
</dbReference>
<dbReference type="SUPFAM" id="SSF53335">
    <property type="entry name" value="S-adenosyl-L-methionine-dependent methyltransferases"/>
    <property type="match status" value="1"/>
</dbReference>
<protein>
    <recommendedName>
        <fullName evidence="3">Class I SAM-dependent methyltransferase</fullName>
    </recommendedName>
</protein>
<gene>
    <name evidence="1" type="ORF">BROFUL_00592</name>
</gene>
<keyword evidence="2" id="KW-1185">Reference proteome</keyword>
<dbReference type="Gene3D" id="3.40.50.150">
    <property type="entry name" value="Vaccinia Virus protein VP39"/>
    <property type="match status" value="1"/>
</dbReference>
<reference evidence="1 2" key="1">
    <citation type="journal article" date="2013" name="BMC Microbiol.">
        <title>Identification of the type II cytochrome c maturation pathway in anammox bacteria by comparative genomics.</title>
        <authorList>
            <person name="Ferousi C."/>
            <person name="Speth D.R."/>
            <person name="Reimann J."/>
            <person name="Op den Camp H.J."/>
            <person name="Allen J.W."/>
            <person name="Keltjens J.T."/>
            <person name="Jetten M.S."/>
        </authorList>
    </citation>
    <scope>NUCLEOTIDE SEQUENCE [LARGE SCALE GENOMIC DNA]</scope>
    <source>
        <strain evidence="1">RU1</strain>
    </source>
</reference>
<evidence type="ECO:0008006" key="3">
    <source>
        <dbReference type="Google" id="ProtNLM"/>
    </source>
</evidence>
<dbReference type="AlphaFoldDB" id="A0A0M2UYM0"/>
<organism evidence="1 2">
    <name type="scientific">Candidatus Brocadia fulgida</name>
    <dbReference type="NCBI Taxonomy" id="380242"/>
    <lineage>
        <taxon>Bacteria</taxon>
        <taxon>Pseudomonadati</taxon>
        <taxon>Planctomycetota</taxon>
        <taxon>Candidatus Brocadiia</taxon>
        <taxon>Candidatus Brocadiales</taxon>
        <taxon>Candidatus Brocadiaceae</taxon>
        <taxon>Candidatus Brocadia</taxon>
    </lineage>
</organism>
<evidence type="ECO:0000313" key="2">
    <source>
        <dbReference type="Proteomes" id="UP000034954"/>
    </source>
</evidence>
<proteinExistence type="predicted"/>
<dbReference type="InterPro" id="IPR029063">
    <property type="entry name" value="SAM-dependent_MTases_sf"/>
</dbReference>
<name>A0A0M2UYM0_9BACT</name>